<accession>A0A4R0QWF2</accession>
<dbReference type="AlphaFoldDB" id="A0A4R0QWF2"/>
<protein>
    <submittedName>
        <fullName evidence="1">Uncharacterized protein</fullName>
    </submittedName>
</protein>
<sequence length="387" mass="45480">MSTSILVNLPGEKHRNDRRRIERKVRNGTLVQPFPRSYTSRYLWQEKTRDQKILERIYAAAREHPHWTVSSVSAAALYGAIVWPYFHKRIHFAVDDHTASTRRLNYPIRFHYIKNCRIFKRFLAEYDIAPHREIIADSRSIVRNYRPLTDTYALLNGVLVTSVLQTMFDCARMLPFRFALMIADYLAKLFHLTRRDINRFLYKRKKCWKIKYATFVLGFVNPRSENGGESFSRARIIEGGFRVPMIQKILRNPFYDPNRKSSTLQNTRTLRPDFLWENASSSKTNFPHIVAELDGQKKYVDKKMLAHVGAHDVHDVLMRQKDRESALMSLGYFVVRFQFSEAKEAGGRALWAKLRLAGVPLASPLQLWKRKNWLARNLSSRTLMRLE</sequence>
<name>A0A4R0QWF2_9BIFI</name>
<gene>
    <name evidence="1" type="ORF">EJ419_01940</name>
</gene>
<keyword evidence="2" id="KW-1185">Reference proteome</keyword>
<dbReference type="Proteomes" id="UP000291289">
    <property type="component" value="Unassembled WGS sequence"/>
</dbReference>
<dbReference type="OrthoDB" id="3172126at2"/>
<evidence type="ECO:0000313" key="1">
    <source>
        <dbReference type="EMBL" id="TCD54717.1"/>
    </source>
</evidence>
<comment type="caution">
    <text evidence="1">The sequence shown here is derived from an EMBL/GenBank/DDBJ whole genome shotgun (WGS) entry which is preliminary data.</text>
</comment>
<dbReference type="EMBL" id="RXLP01000005">
    <property type="protein sequence ID" value="TCD54717.1"/>
    <property type="molecule type" value="Genomic_DNA"/>
</dbReference>
<dbReference type="RefSeq" id="WP_131283244.1">
    <property type="nucleotide sequence ID" value="NZ_RXLP01000005.1"/>
</dbReference>
<reference evidence="1 2" key="1">
    <citation type="submission" date="2018-12" db="EMBL/GenBank/DDBJ databases">
        <title>Alloscrdovia theropitheci sp. nov: a novel taxon from the feces of the bleeding-herat monkey (Theropithecus geleda).</title>
        <authorList>
            <person name="Modesto M."/>
        </authorList>
    </citation>
    <scope>NUCLEOTIDE SEQUENCE [LARGE SCALE GENOMIC DNA]</scope>
    <source>
        <strain evidence="1 2">GLDI4/2</strain>
    </source>
</reference>
<organism evidence="1 2">
    <name type="scientific">Alloscardovia theropitheci</name>
    <dbReference type="NCBI Taxonomy" id="2496842"/>
    <lineage>
        <taxon>Bacteria</taxon>
        <taxon>Bacillati</taxon>
        <taxon>Actinomycetota</taxon>
        <taxon>Actinomycetes</taxon>
        <taxon>Bifidobacteriales</taxon>
        <taxon>Bifidobacteriaceae</taxon>
        <taxon>Alloscardovia</taxon>
    </lineage>
</organism>
<proteinExistence type="predicted"/>
<evidence type="ECO:0000313" key="2">
    <source>
        <dbReference type="Proteomes" id="UP000291289"/>
    </source>
</evidence>